<sequence>MSWIAQSEDVINPSDLAADLGLPSLSAIQNPLRDLAEAGLIQRLPTTAGRTYYEKVDSSAWSFAEELVASLGPMEGDALSAYGQTPAGHQMANGDTQ</sequence>
<name>A0ABR5ICE6_9ACTN</name>
<dbReference type="InterPro" id="IPR036388">
    <property type="entry name" value="WH-like_DNA-bd_sf"/>
</dbReference>
<dbReference type="Proteomes" id="UP000037247">
    <property type="component" value="Unassembled WGS sequence"/>
</dbReference>
<dbReference type="SUPFAM" id="SSF46785">
    <property type="entry name" value="Winged helix' DNA-binding domain"/>
    <property type="match status" value="1"/>
</dbReference>
<evidence type="ECO:0000313" key="3">
    <source>
        <dbReference type="Proteomes" id="UP000037247"/>
    </source>
</evidence>
<reference evidence="2 3" key="1">
    <citation type="submission" date="2015-05" db="EMBL/GenBank/DDBJ databases">
        <title>Draft genome sequence of the bacterium Gordonia jacobaea a new member of the Gordonia genus.</title>
        <authorList>
            <person name="Jimenez-Galisteo G."/>
            <person name="Dominguez A."/>
            <person name="Munoz E."/>
            <person name="Vinas M."/>
        </authorList>
    </citation>
    <scope>NUCLEOTIDE SEQUENCE [LARGE SCALE GENOMIC DNA]</scope>
    <source>
        <strain evidence="3">mv1</strain>
    </source>
</reference>
<evidence type="ECO:0008006" key="4">
    <source>
        <dbReference type="Google" id="ProtNLM"/>
    </source>
</evidence>
<gene>
    <name evidence="2" type="ORF">ABW18_11775</name>
</gene>
<evidence type="ECO:0000256" key="1">
    <source>
        <dbReference type="SAM" id="MobiDB-lite"/>
    </source>
</evidence>
<dbReference type="InterPro" id="IPR036390">
    <property type="entry name" value="WH_DNA-bd_sf"/>
</dbReference>
<dbReference type="EMBL" id="LDTZ01000017">
    <property type="protein sequence ID" value="KNA91268.1"/>
    <property type="molecule type" value="Genomic_DNA"/>
</dbReference>
<dbReference type="Gene3D" id="1.10.10.10">
    <property type="entry name" value="Winged helix-like DNA-binding domain superfamily/Winged helix DNA-binding domain"/>
    <property type="match status" value="1"/>
</dbReference>
<keyword evidence="3" id="KW-1185">Reference proteome</keyword>
<protein>
    <recommendedName>
        <fullName evidence="4">ArsR family transcriptional regulator</fullName>
    </recommendedName>
</protein>
<comment type="caution">
    <text evidence="2">The sequence shown here is derived from an EMBL/GenBank/DDBJ whole genome shotgun (WGS) entry which is preliminary data.</text>
</comment>
<accession>A0ABR5ICE6</accession>
<evidence type="ECO:0000313" key="2">
    <source>
        <dbReference type="EMBL" id="KNA91268.1"/>
    </source>
</evidence>
<proteinExistence type="predicted"/>
<organism evidence="2 3">
    <name type="scientific">Gordonia jacobaea</name>
    <dbReference type="NCBI Taxonomy" id="122202"/>
    <lineage>
        <taxon>Bacteria</taxon>
        <taxon>Bacillati</taxon>
        <taxon>Actinomycetota</taxon>
        <taxon>Actinomycetes</taxon>
        <taxon>Mycobacteriales</taxon>
        <taxon>Gordoniaceae</taxon>
        <taxon>Gordonia</taxon>
    </lineage>
</organism>
<feature type="region of interest" description="Disordered" evidence="1">
    <location>
        <begin position="78"/>
        <end position="97"/>
    </location>
</feature>